<proteinExistence type="predicted"/>
<dbReference type="EMBL" id="FNFV01000004">
    <property type="protein sequence ID" value="SDK69564.1"/>
    <property type="molecule type" value="Genomic_DNA"/>
</dbReference>
<dbReference type="RefSeq" id="WP_092500328.1">
    <property type="nucleotide sequence ID" value="NZ_FNFV01000004.1"/>
</dbReference>
<dbReference type="AlphaFoldDB" id="A0A1G9E0C4"/>
<sequence length="63" mass="7260">MTPKTRPMNLMEALQNPELRELIDSIEDMIVSMRGRGHDPILAEAFENACAELERRTGIDYRN</sequence>
<evidence type="ECO:0000313" key="1">
    <source>
        <dbReference type="EMBL" id="SDK69564.1"/>
    </source>
</evidence>
<dbReference type="STRING" id="990712.SAMN05216257_10498"/>
<evidence type="ECO:0000313" key="2">
    <source>
        <dbReference type="Proteomes" id="UP000199328"/>
    </source>
</evidence>
<reference evidence="2" key="1">
    <citation type="submission" date="2016-10" db="EMBL/GenBank/DDBJ databases">
        <authorList>
            <person name="Varghese N."/>
            <person name="Submissions S."/>
        </authorList>
    </citation>
    <scope>NUCLEOTIDE SEQUENCE [LARGE SCALE GENOMIC DNA]</scope>
    <source>
        <strain evidence="2">CGMCC 1.10789</strain>
    </source>
</reference>
<keyword evidence="2" id="KW-1185">Reference proteome</keyword>
<accession>A0A1G9E0C4</accession>
<name>A0A1G9E0C4_9RHOB</name>
<dbReference type="Proteomes" id="UP000199328">
    <property type="component" value="Unassembled WGS sequence"/>
</dbReference>
<gene>
    <name evidence="1" type="ORF">SAMN05216257_10498</name>
</gene>
<organism evidence="1 2">
    <name type="scientific">Meinhardsimonia xiamenensis</name>
    <dbReference type="NCBI Taxonomy" id="990712"/>
    <lineage>
        <taxon>Bacteria</taxon>
        <taxon>Pseudomonadati</taxon>
        <taxon>Pseudomonadota</taxon>
        <taxon>Alphaproteobacteria</taxon>
        <taxon>Rhodobacterales</taxon>
        <taxon>Paracoccaceae</taxon>
        <taxon>Meinhardsimonia</taxon>
    </lineage>
</organism>
<protein>
    <submittedName>
        <fullName evidence="1">Uncharacterized protein</fullName>
    </submittedName>
</protein>